<proteinExistence type="predicted"/>
<comment type="caution">
    <text evidence="4">The sequence shown here is derived from an EMBL/GenBank/DDBJ whole genome shotgun (WGS) entry which is preliminary data.</text>
</comment>
<keyword evidence="1" id="KW-0677">Repeat</keyword>
<dbReference type="Proteomes" id="UP000284706">
    <property type="component" value="Unassembled WGS sequence"/>
</dbReference>
<dbReference type="AlphaFoldDB" id="A0A409VE65"/>
<reference evidence="4 5" key="1">
    <citation type="journal article" date="2018" name="Evol. Lett.">
        <title>Horizontal gene cluster transfer increased hallucinogenic mushroom diversity.</title>
        <authorList>
            <person name="Reynolds H.T."/>
            <person name="Vijayakumar V."/>
            <person name="Gluck-Thaler E."/>
            <person name="Korotkin H.B."/>
            <person name="Matheny P.B."/>
            <person name="Slot J.C."/>
        </authorList>
    </citation>
    <scope>NUCLEOTIDE SEQUENCE [LARGE SCALE GENOMIC DNA]</scope>
    <source>
        <strain evidence="4 5">SRW20</strain>
    </source>
</reference>
<gene>
    <name evidence="4" type="ORF">CVT26_002627</name>
</gene>
<feature type="domain" description="Nephrocystin 3-like N-terminal" evidence="3">
    <location>
        <begin position="396"/>
        <end position="554"/>
    </location>
</feature>
<keyword evidence="5" id="KW-1185">Reference proteome</keyword>
<name>A0A409VE65_9AGAR</name>
<evidence type="ECO:0000256" key="2">
    <source>
        <dbReference type="SAM" id="MobiDB-lite"/>
    </source>
</evidence>
<feature type="region of interest" description="Disordered" evidence="2">
    <location>
        <begin position="298"/>
        <end position="359"/>
    </location>
</feature>
<dbReference type="InterPro" id="IPR056884">
    <property type="entry name" value="NPHP3-like_N"/>
</dbReference>
<evidence type="ECO:0000313" key="4">
    <source>
        <dbReference type="EMBL" id="PPQ64795.1"/>
    </source>
</evidence>
<protein>
    <recommendedName>
        <fullName evidence="3">Nephrocystin 3-like N-terminal domain-containing protein</fullName>
    </recommendedName>
</protein>
<evidence type="ECO:0000313" key="5">
    <source>
        <dbReference type="Proteomes" id="UP000284706"/>
    </source>
</evidence>
<dbReference type="Pfam" id="PF24883">
    <property type="entry name" value="NPHP3_N"/>
    <property type="match status" value="1"/>
</dbReference>
<accession>A0A409VE65</accession>
<dbReference type="OrthoDB" id="2662290at2759"/>
<feature type="compositionally biased region" description="Polar residues" evidence="2">
    <location>
        <begin position="308"/>
        <end position="336"/>
    </location>
</feature>
<sequence length="973" mass="110090">MVTRTKWTLSPDLADHIKSYMSLYLLDNSIKAFPLWNPRPLLTRLNGQKRGLEIGDIVYVSGSGQVHVIFNIFRSFRDNKDDGVDPPPEVQHKALQYDTFLGSERPHGEDIPNRKYFITDRVGLTIENEKDGVERYSFKTSRKASKEGILILPQGARREAIPEDFFHNETVKDHFQKYSPVWYEHMRAKHPRIKNGSLLLVQETYRTSTWGIAALSAQSQTQSKDSLDLRFHQKSRNSPEYYWVNPSNRWKTDSGSSYSESSTSGPRAPQTHCVGVTLYSLSLDARTWDQYFDLKSGPVVPPKDIDPQSHSPSESAPTLSSGGNSFSSPVRSTLSRLSPGFWKKGKKTDASTSDSGSRMTDCAIADKHHSQDVLNEKGASGSKLTSEAVRAALLQRITSWVDDVDQSTRVLLLYGQPDTLRTLISQDLVEFYRQSKRLCSSFYTRTEIQGRLEESNDFPAITNQTGMAVPCLVDPLASLEFNKDVPIPDLTCPRPLPDRLHPLSTRSLRERSSPIKPDVVIIDGVNHFHDQQTVLKCVLEAAAQELPLKFVITSEAQPKFGEAFDDDAFHNITVAIPLSDPTDLKPGSQFASSKTPFPCPSQPRRRVTKRPLQFTSYPRIVTVQQRNGHLESYCRSLLFAGHGFPMWKPSVTSAAPVEYLLKGVNIGDVGIIDGYGYFQYYFNIFLPAEHPIHKGCTPREFQPIEPPLRPDELIYHKEYFKPGHVIASKGVCKTLHSENPLDVSFTSTEPEGAILILPNGASREDLTSTDRFHEYARKNAPHWYQYMNHYGSAAHANGSLFLVTGCDKTDDWALASFPLHAGNTKRSLDLRYTWRPGHEPPWTDPGTAETNFYFLTENSPRNFKEKNQCVFVRGLRISLTQQSWQRSLPYTEEARRHYSFILGFPGQFDILLDRVLVFLRIHPSEMRAIDTVTNKTQACFFHPFESLILTICSKHIFHPNFMISQVLAAEAIP</sequence>
<dbReference type="InParanoid" id="A0A409VE65"/>
<organism evidence="4 5">
    <name type="scientific">Gymnopilus dilepis</name>
    <dbReference type="NCBI Taxonomy" id="231916"/>
    <lineage>
        <taxon>Eukaryota</taxon>
        <taxon>Fungi</taxon>
        <taxon>Dikarya</taxon>
        <taxon>Basidiomycota</taxon>
        <taxon>Agaricomycotina</taxon>
        <taxon>Agaricomycetes</taxon>
        <taxon>Agaricomycetidae</taxon>
        <taxon>Agaricales</taxon>
        <taxon>Agaricineae</taxon>
        <taxon>Hymenogastraceae</taxon>
        <taxon>Gymnopilus</taxon>
    </lineage>
</organism>
<evidence type="ECO:0000259" key="3">
    <source>
        <dbReference type="Pfam" id="PF24883"/>
    </source>
</evidence>
<dbReference type="EMBL" id="NHYE01005662">
    <property type="protein sequence ID" value="PPQ64795.1"/>
    <property type="molecule type" value="Genomic_DNA"/>
</dbReference>
<evidence type="ECO:0000256" key="1">
    <source>
        <dbReference type="ARBA" id="ARBA00022737"/>
    </source>
</evidence>